<evidence type="ECO:0000313" key="4">
    <source>
        <dbReference type="EMBL" id="GIM63311.1"/>
    </source>
</evidence>
<dbReference type="Proteomes" id="UP000681340">
    <property type="component" value="Unassembled WGS sequence"/>
</dbReference>
<dbReference type="GO" id="GO:0000287">
    <property type="term" value="F:magnesium ion binding"/>
    <property type="evidence" value="ECO:0007669"/>
    <property type="project" value="UniProtKB-ARBA"/>
</dbReference>
<dbReference type="FunFam" id="3.40.50.970:FF:000022">
    <property type="entry name" value="2-oxoglutarate ferredoxin oxidoreductase alpha subunit"/>
    <property type="match status" value="1"/>
</dbReference>
<keyword evidence="5" id="KW-1185">Reference proteome</keyword>
<evidence type="ECO:0000313" key="5">
    <source>
        <dbReference type="Proteomes" id="UP000681340"/>
    </source>
</evidence>
<keyword evidence="1" id="KW-0560">Oxidoreductase</keyword>
<dbReference type="Pfam" id="PF01855">
    <property type="entry name" value="POR_N"/>
    <property type="match status" value="1"/>
</dbReference>
<dbReference type="InterPro" id="IPR029061">
    <property type="entry name" value="THDP-binding"/>
</dbReference>
<name>A0A919VP09_9ACTN</name>
<dbReference type="GO" id="GO:0016903">
    <property type="term" value="F:oxidoreductase activity, acting on the aldehyde or oxo group of donors"/>
    <property type="evidence" value="ECO:0007669"/>
    <property type="project" value="InterPro"/>
</dbReference>
<organism evidence="4 5">
    <name type="scientific">Actinoplanes auranticolor</name>
    <dbReference type="NCBI Taxonomy" id="47988"/>
    <lineage>
        <taxon>Bacteria</taxon>
        <taxon>Bacillati</taxon>
        <taxon>Actinomycetota</taxon>
        <taxon>Actinomycetes</taxon>
        <taxon>Micromonosporales</taxon>
        <taxon>Micromonosporaceae</taxon>
        <taxon>Actinoplanes</taxon>
    </lineage>
</organism>
<dbReference type="InterPro" id="IPR002869">
    <property type="entry name" value="Pyrv_flavodox_OxRed_cen"/>
</dbReference>
<dbReference type="Gene3D" id="3.40.50.920">
    <property type="match status" value="1"/>
</dbReference>
<dbReference type="Gene3D" id="3.40.50.970">
    <property type="match status" value="1"/>
</dbReference>
<evidence type="ECO:0000259" key="2">
    <source>
        <dbReference type="Pfam" id="PF01558"/>
    </source>
</evidence>
<dbReference type="InterPro" id="IPR022367">
    <property type="entry name" value="2-oxoacid/accept_OxRdtase_asu"/>
</dbReference>
<dbReference type="CDD" id="cd07034">
    <property type="entry name" value="TPP_PYR_PFOR_IOR-alpha_like"/>
    <property type="match status" value="1"/>
</dbReference>
<protein>
    <submittedName>
        <fullName evidence="4">Oxidoreductase</fullName>
    </submittedName>
</protein>
<dbReference type="SUPFAM" id="SSF53323">
    <property type="entry name" value="Pyruvate-ferredoxin oxidoreductase, PFOR, domain III"/>
    <property type="match status" value="1"/>
</dbReference>
<evidence type="ECO:0000259" key="3">
    <source>
        <dbReference type="Pfam" id="PF01855"/>
    </source>
</evidence>
<comment type="caution">
    <text evidence="4">The sequence shown here is derived from an EMBL/GenBank/DDBJ whole genome shotgun (WGS) entry which is preliminary data.</text>
</comment>
<sequence length="617" mass="66027">MGAPAKRVEQLDRVVIRFAGDSGDGMQLTGDRFTSETAQLGNDISTLPNFPAEIRAPAGTLPGVSSFQVHFADYDILTPGDSPNVLVAMNPAALKANLGDLPPGADIIVNTDEFTRRNLAKVGYAVSPLEDGSLDGYALHPVALTSMTIGALAELGVAKKDAERAKNMFALGLLSWMYSRPFASTIRFLERKFAKRPDLVAANKAAFQAGWNFGETTEDFSVRYEVKPAKMRPGTYRNITGNAALALGLVAAGVRAKLPVFLGAYPITPASDILHELSKHKRFGITTMQAEDEIAAIGAALGAAYGGALGVTTTSGPGVALKGETISLAIALELPLVIIDVQRAGPSTGMPTKTEQADLNMALYGRHGEAPLAVIAPKSPSDCFHAAIEAARIALKYRTPVILLSDNYVANGSEPWLLPDINDLPDISVAYTTEPNGEDGRFLPYLRDPQTMARPWAIPGTPGLEHRIGGLEKADKTGDISYDPANHEFMVRTRAERIESIPVPDIDIEDPDENSRVLVLGWGSTYGPIGAACRALRQRGLPIAQAHLRHLAPLPGNLGEILHAYDKVVIPEMNLGQLAHVIRARYLIDAVPFNQVSGLPFTAATLENMLEDVVKNG</sequence>
<dbReference type="SUPFAM" id="SSF52518">
    <property type="entry name" value="Thiamin diphosphate-binding fold (THDP-binding)"/>
    <property type="match status" value="1"/>
</dbReference>
<dbReference type="Pfam" id="PF01558">
    <property type="entry name" value="POR"/>
    <property type="match status" value="1"/>
</dbReference>
<dbReference type="NCBIfam" id="TIGR03710">
    <property type="entry name" value="OAFO_sf"/>
    <property type="match status" value="1"/>
</dbReference>
<gene>
    <name evidence="4" type="ORF">Aau02nite_03230</name>
</gene>
<dbReference type="Gene3D" id="3.40.920.10">
    <property type="entry name" value="Pyruvate-ferredoxin oxidoreductase, PFOR, domain III"/>
    <property type="match status" value="1"/>
</dbReference>
<dbReference type="EMBL" id="BOQL01000003">
    <property type="protein sequence ID" value="GIM63311.1"/>
    <property type="molecule type" value="Genomic_DNA"/>
</dbReference>
<dbReference type="PANTHER" id="PTHR32154:SF20">
    <property type="entry name" value="2-OXOGLUTARATE OXIDOREDUCTASE SUBUNIT KORA"/>
    <property type="match status" value="1"/>
</dbReference>
<dbReference type="InterPro" id="IPR019752">
    <property type="entry name" value="Pyrv/ketoisovalerate_OxRed_cat"/>
</dbReference>
<dbReference type="SUPFAM" id="SSF52922">
    <property type="entry name" value="TK C-terminal domain-like"/>
    <property type="match status" value="1"/>
</dbReference>
<feature type="domain" description="Pyruvate flavodoxin/ferredoxin oxidoreductase pyrimidine binding" evidence="3">
    <location>
        <begin position="259"/>
        <end position="477"/>
    </location>
</feature>
<dbReference type="InterPro" id="IPR009014">
    <property type="entry name" value="Transketo_C/PFOR_II"/>
</dbReference>
<reference evidence="4" key="1">
    <citation type="submission" date="2021-03" db="EMBL/GenBank/DDBJ databases">
        <title>Whole genome shotgun sequence of Actinoplanes auranticolor NBRC 12245.</title>
        <authorList>
            <person name="Komaki H."/>
            <person name="Tamura T."/>
        </authorList>
    </citation>
    <scope>NUCLEOTIDE SEQUENCE</scope>
    <source>
        <strain evidence="4">NBRC 12245</strain>
    </source>
</reference>
<evidence type="ECO:0000256" key="1">
    <source>
        <dbReference type="ARBA" id="ARBA00023002"/>
    </source>
</evidence>
<accession>A0A919VP09</accession>
<dbReference type="AlphaFoldDB" id="A0A919VP09"/>
<dbReference type="InterPro" id="IPR050722">
    <property type="entry name" value="Pyruvate:ferred/Flavod_OxRd"/>
</dbReference>
<dbReference type="GO" id="GO:0006979">
    <property type="term" value="P:response to oxidative stress"/>
    <property type="evidence" value="ECO:0007669"/>
    <property type="project" value="TreeGrafter"/>
</dbReference>
<feature type="domain" description="Pyruvate/ketoisovalerate oxidoreductase catalytic" evidence="2">
    <location>
        <begin position="23"/>
        <end position="210"/>
    </location>
</feature>
<dbReference type="PANTHER" id="PTHR32154">
    <property type="entry name" value="PYRUVATE-FLAVODOXIN OXIDOREDUCTASE-RELATED"/>
    <property type="match status" value="1"/>
</dbReference>
<proteinExistence type="predicted"/>
<dbReference type="InterPro" id="IPR002880">
    <property type="entry name" value="Pyrv_Fd/Flavodoxin_OxRdtase_N"/>
</dbReference>
<dbReference type="FunFam" id="3.40.920.10:FF:000002">
    <property type="entry name" value="2-oxoglutarate oxidoreductase, alpha subunit"/>
    <property type="match status" value="1"/>
</dbReference>